<dbReference type="EMBL" id="BMOK01000010">
    <property type="protein sequence ID" value="GGL58519.1"/>
    <property type="molecule type" value="Genomic_DNA"/>
</dbReference>
<keyword evidence="5" id="KW-1185">Reference proteome</keyword>
<protein>
    <recommendedName>
        <fullName evidence="3">Glycoside-hydrolase family GH114 TIM-barrel domain-containing protein</fullName>
    </recommendedName>
</protein>
<gene>
    <name evidence="4" type="ORF">GCM10007968_23190</name>
</gene>
<dbReference type="RefSeq" id="WP_229727589.1">
    <property type="nucleotide sequence ID" value="NZ_BMOK01000010.1"/>
</dbReference>
<feature type="domain" description="Glycoside-hydrolase family GH114 TIM-barrel" evidence="3">
    <location>
        <begin position="136"/>
        <end position="301"/>
    </location>
</feature>
<name>A0A917S5G7_9BACL</name>
<feature type="region of interest" description="Disordered" evidence="1">
    <location>
        <begin position="31"/>
        <end position="96"/>
    </location>
</feature>
<dbReference type="Pfam" id="PF03537">
    <property type="entry name" value="Glyco_hydro_114"/>
    <property type="match status" value="1"/>
</dbReference>
<evidence type="ECO:0000256" key="1">
    <source>
        <dbReference type="SAM" id="MobiDB-lite"/>
    </source>
</evidence>
<dbReference type="PANTHER" id="PTHR35882">
    <property type="entry name" value="PELA"/>
    <property type="match status" value="1"/>
</dbReference>
<feature type="compositionally biased region" description="Polar residues" evidence="1">
    <location>
        <begin position="32"/>
        <end position="43"/>
    </location>
</feature>
<dbReference type="InterPro" id="IPR017853">
    <property type="entry name" value="GH"/>
</dbReference>
<evidence type="ECO:0000259" key="3">
    <source>
        <dbReference type="Pfam" id="PF03537"/>
    </source>
</evidence>
<feature type="signal peptide" evidence="2">
    <location>
        <begin position="1"/>
        <end position="29"/>
    </location>
</feature>
<dbReference type="PANTHER" id="PTHR35882:SF2">
    <property type="entry name" value="PELA"/>
    <property type="match status" value="1"/>
</dbReference>
<accession>A0A917S5G7</accession>
<proteinExistence type="predicted"/>
<evidence type="ECO:0000313" key="5">
    <source>
        <dbReference type="Proteomes" id="UP000654670"/>
    </source>
</evidence>
<dbReference type="SUPFAM" id="SSF51445">
    <property type="entry name" value="(Trans)glycosidases"/>
    <property type="match status" value="1"/>
</dbReference>
<dbReference type="InterPro" id="IPR013785">
    <property type="entry name" value="Aldolase_TIM"/>
</dbReference>
<reference evidence="4" key="1">
    <citation type="journal article" date="2014" name="Int. J. Syst. Evol. Microbiol.">
        <title>Complete genome sequence of Corynebacterium casei LMG S-19264T (=DSM 44701T), isolated from a smear-ripened cheese.</title>
        <authorList>
            <consortium name="US DOE Joint Genome Institute (JGI-PGF)"/>
            <person name="Walter F."/>
            <person name="Albersmeier A."/>
            <person name="Kalinowski J."/>
            <person name="Ruckert C."/>
        </authorList>
    </citation>
    <scope>NUCLEOTIDE SEQUENCE</scope>
    <source>
        <strain evidence="4">JCM 15325</strain>
    </source>
</reference>
<reference evidence="4" key="2">
    <citation type="submission" date="2020-09" db="EMBL/GenBank/DDBJ databases">
        <authorList>
            <person name="Sun Q."/>
            <person name="Ohkuma M."/>
        </authorList>
    </citation>
    <scope>NUCLEOTIDE SEQUENCE</scope>
    <source>
        <strain evidence="4">JCM 15325</strain>
    </source>
</reference>
<organism evidence="4 5">
    <name type="scientific">Sporolactobacillus putidus</name>
    <dbReference type="NCBI Taxonomy" id="492735"/>
    <lineage>
        <taxon>Bacteria</taxon>
        <taxon>Bacillati</taxon>
        <taxon>Bacillota</taxon>
        <taxon>Bacilli</taxon>
        <taxon>Bacillales</taxon>
        <taxon>Sporolactobacillaceae</taxon>
        <taxon>Sporolactobacillus</taxon>
    </lineage>
</organism>
<keyword evidence="2" id="KW-0732">Signal</keyword>
<dbReference type="Gene3D" id="3.20.20.70">
    <property type="entry name" value="Aldolase class I"/>
    <property type="match status" value="1"/>
</dbReference>
<sequence>MAFFRKSKAVLFFLCLMLFLSTVSGDVLAKENASTQKTGSTKTVHMGSHKKTADQSKNAGSTQKTVVRQVNSTGTKTAGSKILSRPAAKSRNTVQTSAASTAGWGTSAITPQTEVNMNTIKSIKIYYGNATNSAIAQLSTYNAVIIEPYAFTTAQVAQLQAKGIKVFGYLSVMELEAPNKALVSDSDYFYYHNQKYIIPQWNTYIMDLSKPHYQSVLMNKVTSEIAGKQMDGVFLDTVGDIDDYFYNDPQTQDQFRSAYKTLLEKIKSACPNLSLIQNWGFDTLKTTSGSMIHAVLWEDFSKSTITGDAWSQNWIRYFQRRTNLFRVITVSPDVQSAAYAKKIGFIPTLNNGNIYNGL</sequence>
<dbReference type="InterPro" id="IPR004352">
    <property type="entry name" value="GH114_TIM-barrel"/>
</dbReference>
<feature type="chain" id="PRO_5037273564" description="Glycoside-hydrolase family GH114 TIM-barrel domain-containing protein" evidence="2">
    <location>
        <begin position="30"/>
        <end position="358"/>
    </location>
</feature>
<feature type="compositionally biased region" description="Polar residues" evidence="1">
    <location>
        <begin position="55"/>
        <end position="78"/>
    </location>
</feature>
<dbReference type="Proteomes" id="UP000654670">
    <property type="component" value="Unassembled WGS sequence"/>
</dbReference>
<evidence type="ECO:0000256" key="2">
    <source>
        <dbReference type="SAM" id="SignalP"/>
    </source>
</evidence>
<dbReference type="AlphaFoldDB" id="A0A917S5G7"/>
<comment type="caution">
    <text evidence="4">The sequence shown here is derived from an EMBL/GenBank/DDBJ whole genome shotgun (WGS) entry which is preliminary data.</text>
</comment>
<evidence type="ECO:0000313" key="4">
    <source>
        <dbReference type="EMBL" id="GGL58519.1"/>
    </source>
</evidence>